<dbReference type="Proteomes" id="UP000321797">
    <property type="component" value="Unassembled WGS sequence"/>
</dbReference>
<dbReference type="EMBL" id="SSGD01000061">
    <property type="protein sequence ID" value="TXI55940.1"/>
    <property type="molecule type" value="Genomic_DNA"/>
</dbReference>
<organism evidence="1 2">
    <name type="scientific">Mycolicibacter arupensis</name>
    <dbReference type="NCBI Taxonomy" id="342002"/>
    <lineage>
        <taxon>Bacteria</taxon>
        <taxon>Bacillati</taxon>
        <taxon>Actinomycetota</taxon>
        <taxon>Actinomycetes</taxon>
        <taxon>Mycobacteriales</taxon>
        <taxon>Mycobacteriaceae</taxon>
        <taxon>Mycolicibacter</taxon>
    </lineage>
</organism>
<comment type="caution">
    <text evidence="1">The sequence shown here is derived from an EMBL/GenBank/DDBJ whole genome shotgun (WGS) entry which is preliminary data.</text>
</comment>
<reference evidence="1 2" key="1">
    <citation type="submission" date="2018-09" db="EMBL/GenBank/DDBJ databases">
        <title>Metagenome Assembled Genomes from an Advanced Water Purification Facility.</title>
        <authorList>
            <person name="Stamps B.W."/>
            <person name="Spear J.R."/>
        </authorList>
    </citation>
    <scope>NUCLEOTIDE SEQUENCE [LARGE SCALE GENOMIC DNA]</scope>
    <source>
        <strain evidence="1">Bin_29_2</strain>
    </source>
</reference>
<dbReference type="RefSeq" id="WP_276760834.1">
    <property type="nucleotide sequence ID" value="NZ_SSGD01000061.1"/>
</dbReference>
<name>A0A5C7Y2D7_9MYCO</name>
<proteinExistence type="predicted"/>
<protein>
    <submittedName>
        <fullName evidence="1">Uncharacterized protein</fullName>
    </submittedName>
</protein>
<sequence length="82" mass="8701">MINSGDYDNPNAAVFVATHPDGREVMWVRGSYGGDVDLIAAADALRRAHPDPQSMTALAQAMVEVAPGGTYSAALRRWAELG</sequence>
<evidence type="ECO:0000313" key="2">
    <source>
        <dbReference type="Proteomes" id="UP000321797"/>
    </source>
</evidence>
<accession>A0A5C7Y2D7</accession>
<dbReference type="AlphaFoldDB" id="A0A5C7Y2D7"/>
<gene>
    <name evidence="1" type="ORF">E6Q54_11985</name>
</gene>
<evidence type="ECO:0000313" key="1">
    <source>
        <dbReference type="EMBL" id="TXI55940.1"/>
    </source>
</evidence>